<dbReference type="RefSeq" id="WP_006893381.1">
    <property type="nucleotide sequence ID" value="NZ_JH109153.1"/>
</dbReference>
<dbReference type="InterPro" id="IPR052345">
    <property type="entry name" value="Rad_response_metalloprotease"/>
</dbReference>
<feature type="domain" description="IrrE N-terminal-like" evidence="1">
    <location>
        <begin position="56"/>
        <end position="179"/>
    </location>
</feature>
<name>G3J158_METTV</name>
<protein>
    <recommendedName>
        <fullName evidence="1">IrrE N-terminal-like domain-containing protein</fullName>
    </recommendedName>
</protein>
<accession>G3J158</accession>
<dbReference type="OrthoDB" id="9794834at2"/>
<dbReference type="EMBL" id="JH109153">
    <property type="protein sequence ID" value="EGW20930.1"/>
    <property type="molecule type" value="Genomic_DNA"/>
</dbReference>
<evidence type="ECO:0000313" key="2">
    <source>
        <dbReference type="EMBL" id="EGW20930.1"/>
    </source>
</evidence>
<organism evidence="2 3">
    <name type="scientific">Methylobacter tundripaludum (strain ATCC BAA-1195 / DSM 17260 / SV96)</name>
    <dbReference type="NCBI Taxonomy" id="697282"/>
    <lineage>
        <taxon>Bacteria</taxon>
        <taxon>Pseudomonadati</taxon>
        <taxon>Pseudomonadota</taxon>
        <taxon>Gammaproteobacteria</taxon>
        <taxon>Methylococcales</taxon>
        <taxon>Methylococcaceae</taxon>
        <taxon>Methylobacter</taxon>
    </lineage>
</organism>
<dbReference type="HOGENOM" id="CLU_084682_2_0_6"/>
<dbReference type="Gene3D" id="1.10.10.2910">
    <property type="match status" value="1"/>
</dbReference>
<dbReference type="Pfam" id="PF06114">
    <property type="entry name" value="Peptidase_M78"/>
    <property type="match status" value="1"/>
</dbReference>
<gene>
    <name evidence="2" type="ORF">Mettu_4083</name>
</gene>
<evidence type="ECO:0000313" key="3">
    <source>
        <dbReference type="Proteomes" id="UP000004664"/>
    </source>
</evidence>
<dbReference type="PANTHER" id="PTHR43236">
    <property type="entry name" value="ANTITOXIN HIGA1"/>
    <property type="match status" value="1"/>
</dbReference>
<reference evidence="2 3" key="1">
    <citation type="submission" date="2011-06" db="EMBL/GenBank/DDBJ databases">
        <title>Genomic sequence of Methylobacter tundripaludum SV96.</title>
        <authorList>
            <consortium name="US DOE Joint Genome Institute"/>
            <person name="Lucas S."/>
            <person name="Han J."/>
            <person name="Lapidus A."/>
            <person name="Cheng J.-F."/>
            <person name="Goodwin L."/>
            <person name="Pitluck S."/>
            <person name="Held B."/>
            <person name="Detter J.C."/>
            <person name="Han C."/>
            <person name="Tapia R."/>
            <person name="Land M."/>
            <person name="Hauser L."/>
            <person name="Kyrpides N."/>
            <person name="Ivanova N."/>
            <person name="Ovchinnikova G."/>
            <person name="Pagani I."/>
            <person name="Klotz M.G."/>
            <person name="Dispirito A.A."/>
            <person name="Murrell J.C."/>
            <person name="Dunfield P."/>
            <person name="Kalyuzhnaya M.G."/>
            <person name="Svenning M."/>
            <person name="Trotsenko Y.A."/>
            <person name="Stein L.Y."/>
            <person name="Woyke T."/>
        </authorList>
    </citation>
    <scope>NUCLEOTIDE SEQUENCE [LARGE SCALE GENOMIC DNA]</scope>
    <source>
        <strain evidence="3">ATCC BAA-1195 / DSM 17260 / SV96</strain>
    </source>
</reference>
<dbReference type="PANTHER" id="PTHR43236:SF2">
    <property type="entry name" value="BLL0069 PROTEIN"/>
    <property type="match status" value="1"/>
</dbReference>
<keyword evidence="3" id="KW-1185">Reference proteome</keyword>
<sequence>MNENFNNAPDLLDYLKESKAFELKASVDVDQIATMLGIRVEEDFSLELRGVVGEISFNNEIPTVRINPVKNSYAPRRRFTLAHEIGHYCLHSAQSKTGFTDSMKSMSRTESYWDVRESEANNFAAQLLMPKDLIIAEGKKCIDSYKERTGEKGISAGVFIEAMADTFEVSSKAMEYRLKNIGIVK</sequence>
<dbReference type="InterPro" id="IPR010359">
    <property type="entry name" value="IrrE_HExxH"/>
</dbReference>
<proteinExistence type="predicted"/>
<dbReference type="Proteomes" id="UP000004664">
    <property type="component" value="Unassembled WGS sequence"/>
</dbReference>
<evidence type="ECO:0000259" key="1">
    <source>
        <dbReference type="Pfam" id="PF06114"/>
    </source>
</evidence>
<dbReference type="AlphaFoldDB" id="G3J158"/>
<dbReference type="eggNOG" id="COG2856">
    <property type="taxonomic scope" value="Bacteria"/>
</dbReference>
<dbReference type="STRING" id="697282.Mettu_4083"/>